<feature type="region of interest" description="Disordered" evidence="8">
    <location>
        <begin position="501"/>
        <end position="521"/>
    </location>
</feature>
<keyword evidence="4 7" id="KW-0863">Zinc-finger</keyword>
<proteinExistence type="predicted"/>
<feature type="compositionally biased region" description="Low complexity" evidence="8">
    <location>
        <begin position="365"/>
        <end position="374"/>
    </location>
</feature>
<evidence type="ECO:0000256" key="1">
    <source>
        <dbReference type="ARBA" id="ARBA00004123"/>
    </source>
</evidence>
<feature type="compositionally biased region" description="Polar residues" evidence="8">
    <location>
        <begin position="505"/>
        <end position="515"/>
    </location>
</feature>
<accession>A0A9P4MPV5</accession>
<feature type="region of interest" description="Disordered" evidence="8">
    <location>
        <begin position="305"/>
        <end position="374"/>
    </location>
</feature>
<gene>
    <name evidence="10" type="ORF">K461DRAFT_266350</name>
</gene>
<dbReference type="SUPFAM" id="SSF57667">
    <property type="entry name" value="beta-beta-alpha zinc fingers"/>
    <property type="match status" value="1"/>
</dbReference>
<feature type="compositionally biased region" description="Polar residues" evidence="8">
    <location>
        <begin position="134"/>
        <end position="149"/>
    </location>
</feature>
<name>A0A9P4MPV5_9PEZI</name>
<evidence type="ECO:0000313" key="10">
    <source>
        <dbReference type="EMBL" id="KAF2155021.1"/>
    </source>
</evidence>
<comment type="subcellular location">
    <subcellularLocation>
        <location evidence="1">Nucleus</location>
    </subcellularLocation>
</comment>
<keyword evidence="2" id="KW-0479">Metal-binding</keyword>
<dbReference type="PROSITE" id="PS00028">
    <property type="entry name" value="ZINC_FINGER_C2H2_1"/>
    <property type="match status" value="1"/>
</dbReference>
<organism evidence="10 11">
    <name type="scientific">Myriangium duriaei CBS 260.36</name>
    <dbReference type="NCBI Taxonomy" id="1168546"/>
    <lineage>
        <taxon>Eukaryota</taxon>
        <taxon>Fungi</taxon>
        <taxon>Dikarya</taxon>
        <taxon>Ascomycota</taxon>
        <taxon>Pezizomycotina</taxon>
        <taxon>Dothideomycetes</taxon>
        <taxon>Dothideomycetidae</taxon>
        <taxon>Myriangiales</taxon>
        <taxon>Myriangiaceae</taxon>
        <taxon>Myriangium</taxon>
    </lineage>
</organism>
<sequence length="560" mass="59360">MDNQYSAPAYASMGAQPQQQPPQQPHPPPQQQPQQPPTPQQQHHPGAYSGLPGAHQQPSPANDNPTLPPLQQPPQHAYGHLPPLYTGAPHSASPHTPHTPGANSAVSHAASNFSSSFSGLSTPVTSGSMPPPSTSYMPASSGYVTSQSPAHAGHVGLPQAGRLQDIRPMPSNGGYSSPLTPFPAFNPATSMPGQPMHQQYIPTQEQEPTHVVGSQGRRGILPSVPGRPPAPPSVAAVSAKSLIPQKDAEGKFPCPHCNKTYLHAKHLKRHLLRHTGDRPYTCHLCKDTFSRSDILKRHFQKCSIRRGNPTGANHLAGQRRNTTSSAHRMSVGNGDNIGLPNLADGNNPSYPSTVNGSPTVNGDQSSYASSLASMSARSSRANSLIQPPNAFADGRHLTGLGVPTLPSSGQTPDGHPATSGGYASAIPAYAMRPHSMSSPVHPSVYGYGTSATNANIYANVKQEDHGVTNYTASAAPMHGNRGSNQGNMDWNHMFGAHGQDGYVHQSPQDQSQQNPRAEHHMDGQAYTAEPYNETFLNGMHAQTQGYSDAGAPRHALIVSR</sequence>
<dbReference type="GO" id="GO:0000785">
    <property type="term" value="C:chromatin"/>
    <property type="evidence" value="ECO:0007669"/>
    <property type="project" value="TreeGrafter"/>
</dbReference>
<dbReference type="GO" id="GO:0000978">
    <property type="term" value="F:RNA polymerase II cis-regulatory region sequence-specific DNA binding"/>
    <property type="evidence" value="ECO:0007669"/>
    <property type="project" value="InterPro"/>
</dbReference>
<feature type="compositionally biased region" description="Pro residues" evidence="8">
    <location>
        <begin position="19"/>
        <end position="39"/>
    </location>
</feature>
<dbReference type="SMART" id="SM00355">
    <property type="entry name" value="ZnF_C2H2"/>
    <property type="match status" value="2"/>
</dbReference>
<keyword evidence="3" id="KW-0677">Repeat</keyword>
<evidence type="ECO:0000256" key="3">
    <source>
        <dbReference type="ARBA" id="ARBA00022737"/>
    </source>
</evidence>
<evidence type="ECO:0000256" key="5">
    <source>
        <dbReference type="ARBA" id="ARBA00022833"/>
    </source>
</evidence>
<dbReference type="InterPro" id="IPR013087">
    <property type="entry name" value="Znf_C2H2_type"/>
</dbReference>
<evidence type="ECO:0000256" key="8">
    <source>
        <dbReference type="SAM" id="MobiDB-lite"/>
    </source>
</evidence>
<feature type="region of interest" description="Disordered" evidence="8">
    <location>
        <begin position="1"/>
        <end position="156"/>
    </location>
</feature>
<dbReference type="PANTHER" id="PTHR40626:SF12">
    <property type="entry name" value="RFEC"/>
    <property type="match status" value="1"/>
</dbReference>
<evidence type="ECO:0000313" key="11">
    <source>
        <dbReference type="Proteomes" id="UP000799439"/>
    </source>
</evidence>
<dbReference type="InterPro" id="IPR051059">
    <property type="entry name" value="VerF-like"/>
</dbReference>
<protein>
    <recommendedName>
        <fullName evidence="9">C2H2-type domain-containing protein</fullName>
    </recommendedName>
</protein>
<dbReference type="OrthoDB" id="9439903at2759"/>
<feature type="domain" description="C2H2-type" evidence="9">
    <location>
        <begin position="252"/>
        <end position="279"/>
    </location>
</feature>
<dbReference type="AlphaFoldDB" id="A0A9P4MPV5"/>
<dbReference type="PANTHER" id="PTHR40626">
    <property type="entry name" value="MIP31509P"/>
    <property type="match status" value="1"/>
</dbReference>
<feature type="compositionally biased region" description="Low complexity" evidence="8">
    <location>
        <begin position="87"/>
        <end position="126"/>
    </location>
</feature>
<dbReference type="InterPro" id="IPR036236">
    <property type="entry name" value="Znf_C2H2_sf"/>
</dbReference>
<dbReference type="EMBL" id="ML996083">
    <property type="protein sequence ID" value="KAF2155021.1"/>
    <property type="molecule type" value="Genomic_DNA"/>
</dbReference>
<dbReference type="Proteomes" id="UP000799439">
    <property type="component" value="Unassembled WGS sequence"/>
</dbReference>
<feature type="compositionally biased region" description="Polar residues" evidence="8">
    <location>
        <begin position="344"/>
        <end position="364"/>
    </location>
</feature>
<evidence type="ECO:0000256" key="6">
    <source>
        <dbReference type="ARBA" id="ARBA00023242"/>
    </source>
</evidence>
<keyword evidence="6" id="KW-0539">Nucleus</keyword>
<evidence type="ECO:0000256" key="7">
    <source>
        <dbReference type="PROSITE-ProRule" id="PRU00042"/>
    </source>
</evidence>
<comment type="caution">
    <text evidence="10">The sequence shown here is derived from an EMBL/GenBank/DDBJ whole genome shotgun (WGS) entry which is preliminary data.</text>
</comment>
<reference evidence="10" key="1">
    <citation type="journal article" date="2020" name="Stud. Mycol.">
        <title>101 Dothideomycetes genomes: a test case for predicting lifestyles and emergence of pathogens.</title>
        <authorList>
            <person name="Haridas S."/>
            <person name="Albert R."/>
            <person name="Binder M."/>
            <person name="Bloem J."/>
            <person name="Labutti K."/>
            <person name="Salamov A."/>
            <person name="Andreopoulos B."/>
            <person name="Baker S."/>
            <person name="Barry K."/>
            <person name="Bills G."/>
            <person name="Bluhm B."/>
            <person name="Cannon C."/>
            <person name="Castanera R."/>
            <person name="Culley D."/>
            <person name="Daum C."/>
            <person name="Ezra D."/>
            <person name="Gonzalez J."/>
            <person name="Henrissat B."/>
            <person name="Kuo A."/>
            <person name="Liang C."/>
            <person name="Lipzen A."/>
            <person name="Lutzoni F."/>
            <person name="Magnuson J."/>
            <person name="Mondo S."/>
            <person name="Nolan M."/>
            <person name="Ohm R."/>
            <person name="Pangilinan J."/>
            <person name="Park H.-J."/>
            <person name="Ramirez L."/>
            <person name="Alfaro M."/>
            <person name="Sun H."/>
            <person name="Tritt A."/>
            <person name="Yoshinaga Y."/>
            <person name="Zwiers L.-H."/>
            <person name="Turgeon B."/>
            <person name="Goodwin S."/>
            <person name="Spatafora J."/>
            <person name="Crous P."/>
            <person name="Grigoriev I."/>
        </authorList>
    </citation>
    <scope>NUCLEOTIDE SEQUENCE</scope>
    <source>
        <strain evidence="10">CBS 260.36</strain>
    </source>
</reference>
<evidence type="ECO:0000256" key="4">
    <source>
        <dbReference type="ARBA" id="ARBA00022771"/>
    </source>
</evidence>
<dbReference type="GO" id="GO:0008270">
    <property type="term" value="F:zinc ion binding"/>
    <property type="evidence" value="ECO:0007669"/>
    <property type="project" value="UniProtKB-KW"/>
</dbReference>
<dbReference type="GO" id="GO:0005634">
    <property type="term" value="C:nucleus"/>
    <property type="evidence" value="ECO:0007669"/>
    <property type="project" value="UniProtKB-SubCell"/>
</dbReference>
<dbReference type="Gene3D" id="3.30.160.60">
    <property type="entry name" value="Classic Zinc Finger"/>
    <property type="match status" value="2"/>
</dbReference>
<evidence type="ECO:0000259" key="9">
    <source>
        <dbReference type="PROSITE" id="PS50157"/>
    </source>
</evidence>
<feature type="domain" description="C2H2-type" evidence="9">
    <location>
        <begin position="280"/>
        <end position="310"/>
    </location>
</feature>
<evidence type="ECO:0000256" key="2">
    <source>
        <dbReference type="ARBA" id="ARBA00022723"/>
    </source>
</evidence>
<dbReference type="GO" id="GO:0000981">
    <property type="term" value="F:DNA-binding transcription factor activity, RNA polymerase II-specific"/>
    <property type="evidence" value="ECO:0007669"/>
    <property type="project" value="InterPro"/>
</dbReference>
<dbReference type="PROSITE" id="PS50157">
    <property type="entry name" value="ZINC_FINGER_C2H2_2"/>
    <property type="match status" value="2"/>
</dbReference>
<keyword evidence="5" id="KW-0862">Zinc</keyword>
<keyword evidence="11" id="KW-1185">Reference proteome</keyword>